<evidence type="ECO:0000313" key="2">
    <source>
        <dbReference type="EMBL" id="GJJ13261.1"/>
    </source>
</evidence>
<feature type="region of interest" description="Disordered" evidence="1">
    <location>
        <begin position="12"/>
        <end position="31"/>
    </location>
</feature>
<sequence>MPLLGLFSKKSKSPLKLSSGIPSTSNVSLGENGWVDINTAASASTSQQQQPRQRQQPSVSSSPFNSSARTSNDECVYDPPTRHSSLFPSLQDDRNTVYGSTHTPSGTDTRSAPNKLSFTPSHLPPPLPSKKSLFSWYSSAKERPHTTTIPSIKSASDSSDASFNLKSFRHVRPESPSFSPTTAPATALPHSPTPQASPALVPVPTSAPPPAPVSFQVTSRKPRPPPPSLLSSDTPATSSYSANTSTSPTSAVIPPQSKVAAGVFRQAARRSATSLTLGEPIVMTGENLEGQGSGGLTLSLPPGDDFKEMASFLSSPPKLPPFSFSFSNPDLSSNSTESVSINSTRPPRPRPPPNLSSSQPSASSVPYTLLNHSSTSVSSPALAPNLSSLSSALHPPSTLALASTKPAPSSKSPSIPPGKRINSSSNLFGNSSSDASDSEEEETESESDESDTGLPRVSRKRTVRPRNNTLNAAATTTTTTSVTPGRSRAATTTAAPPRPNPIGQEISNSQLNLPPSIPLQSISTTSRPLLTNSNNTFPSSASTPHDAATSPALCPPSTLSVYSNGGVRPRASASVGALHPSAKEARASVILANSRLSTATNLSTPKAMSKPLTKNTGSDTSESSESEADSDEEDAPLSKLVPPKRPGTSMSSHSTASNSSLQKKPLIDLSAPSTFSGRPVGAPAPISREEEEMPRPRILGDAKGRSSPILKNTRLNLSANEKVVSPLHPSHLSQQQQSDKKPLKSTLSLSSGSTMSSPSSSGASLTTSSRGVGATSSDTSISPSDRHLRYHSFANGIDPAGGSSGSRSTGSGPSPSRALHPNSPSANLPSVVVPPMRPFVRRDSPTASSTGDSSSGKVPLTPKEEDDIRRSVRPPSALASSKDYTRPTHGRKSSVTFEDDVSFMDNGTRPVHVKTAENDSAAGEAKRRERRRSEARAAIELGKVVNGPPPVDEDEVTLDARAQAAWPQFGMQMPMQPMPMPMPMQSMFAMGGNMGGMTIGPQMQMSFPNPMPNSDPAFLAAHQQAMAIAKQTFQYTVAQQALAAANEEWERGSTMTGYMPVSYMNMNMRGSMMFPPSPASMYAGNTGNGSLINGFGGLGSAAGGAWGGTRSVYGGSFGPATTAPMAMRLSTYSSTDLTAMNTPMMTANANGSPQAQQRPGVRQRTRTAPSSQSPPVPVPPPMPSPAKSAVRTRAPAPPSSFRGVPG</sequence>
<feature type="compositionally biased region" description="Polar residues" evidence="1">
    <location>
        <begin position="505"/>
        <end position="543"/>
    </location>
</feature>
<feature type="compositionally biased region" description="Polar residues" evidence="1">
    <location>
        <begin position="709"/>
        <end position="719"/>
    </location>
</feature>
<feature type="compositionally biased region" description="Polar residues" evidence="1">
    <location>
        <begin position="774"/>
        <end position="783"/>
    </location>
</feature>
<feature type="region of interest" description="Disordered" evidence="1">
    <location>
        <begin position="324"/>
        <end position="368"/>
    </location>
</feature>
<evidence type="ECO:0000256" key="1">
    <source>
        <dbReference type="SAM" id="MobiDB-lite"/>
    </source>
</evidence>
<feature type="compositionally biased region" description="Low complexity" evidence="1">
    <location>
        <begin position="397"/>
        <end position="413"/>
    </location>
</feature>
<gene>
    <name evidence="2" type="ORF">Clacol_007512</name>
</gene>
<feature type="compositionally biased region" description="Low complexity" evidence="1">
    <location>
        <begin position="725"/>
        <end position="737"/>
    </location>
</feature>
<feature type="compositionally biased region" description="Low complexity" evidence="1">
    <location>
        <begin position="422"/>
        <end position="435"/>
    </location>
</feature>
<accession>A0AAV5AF40</accession>
<feature type="compositionally biased region" description="Polar residues" evidence="1">
    <location>
        <begin position="601"/>
        <end position="617"/>
    </location>
</feature>
<comment type="caution">
    <text evidence="2">The sequence shown here is derived from an EMBL/GenBank/DDBJ whole genome shotgun (WGS) entry which is preliminary data.</text>
</comment>
<feature type="compositionally biased region" description="Acidic residues" evidence="1">
    <location>
        <begin position="622"/>
        <end position="635"/>
    </location>
</feature>
<feature type="region of interest" description="Disordered" evidence="1">
    <location>
        <begin position="1143"/>
        <end position="1206"/>
    </location>
</feature>
<feature type="compositionally biased region" description="Low complexity" evidence="1">
    <location>
        <begin position="229"/>
        <end position="251"/>
    </location>
</feature>
<feature type="compositionally biased region" description="Low complexity" evidence="1">
    <location>
        <begin position="805"/>
        <end position="817"/>
    </location>
</feature>
<feature type="compositionally biased region" description="Polar residues" evidence="1">
    <location>
        <begin position="1143"/>
        <end position="1157"/>
    </location>
</feature>
<feature type="region of interest" description="Disordered" evidence="1">
    <location>
        <begin position="38"/>
        <end position="253"/>
    </location>
</feature>
<feature type="compositionally biased region" description="Low complexity" evidence="1">
    <location>
        <begin position="845"/>
        <end position="856"/>
    </location>
</feature>
<dbReference type="AlphaFoldDB" id="A0AAV5AF40"/>
<name>A0AAV5AF40_9AGAM</name>
<feature type="compositionally biased region" description="Low complexity" evidence="1">
    <location>
        <begin position="355"/>
        <end position="366"/>
    </location>
</feature>
<feature type="compositionally biased region" description="Polar residues" evidence="1">
    <location>
        <begin position="97"/>
        <end position="114"/>
    </location>
</feature>
<proteinExistence type="predicted"/>
<dbReference type="EMBL" id="BPWL01000008">
    <property type="protein sequence ID" value="GJJ13261.1"/>
    <property type="molecule type" value="Genomic_DNA"/>
</dbReference>
<feature type="compositionally biased region" description="Low complexity" evidence="1">
    <location>
        <begin position="39"/>
        <end position="67"/>
    </location>
</feature>
<feature type="region of interest" description="Disordered" evidence="1">
    <location>
        <begin position="397"/>
        <end position="552"/>
    </location>
</feature>
<feature type="compositionally biased region" description="Low complexity" evidence="1">
    <location>
        <begin position="649"/>
        <end position="660"/>
    </location>
</feature>
<feature type="compositionally biased region" description="Acidic residues" evidence="1">
    <location>
        <begin position="436"/>
        <end position="451"/>
    </location>
</feature>
<feature type="compositionally biased region" description="Low complexity" evidence="1">
    <location>
        <begin position="324"/>
        <end position="345"/>
    </location>
</feature>
<feature type="region of interest" description="Disordered" evidence="1">
    <location>
        <begin position="601"/>
        <end position="932"/>
    </location>
</feature>
<organism evidence="2 3">
    <name type="scientific">Clathrus columnatus</name>
    <dbReference type="NCBI Taxonomy" id="1419009"/>
    <lineage>
        <taxon>Eukaryota</taxon>
        <taxon>Fungi</taxon>
        <taxon>Dikarya</taxon>
        <taxon>Basidiomycota</taxon>
        <taxon>Agaricomycotina</taxon>
        <taxon>Agaricomycetes</taxon>
        <taxon>Phallomycetidae</taxon>
        <taxon>Phallales</taxon>
        <taxon>Clathraceae</taxon>
        <taxon>Clathrus</taxon>
    </lineage>
</organism>
<dbReference type="Proteomes" id="UP001050691">
    <property type="component" value="Unassembled WGS sequence"/>
</dbReference>
<reference evidence="2" key="1">
    <citation type="submission" date="2021-10" db="EMBL/GenBank/DDBJ databases">
        <title>De novo Genome Assembly of Clathrus columnatus (Basidiomycota, Fungi) Using Illumina and Nanopore Sequence Data.</title>
        <authorList>
            <person name="Ogiso-Tanaka E."/>
            <person name="Itagaki H."/>
            <person name="Hosoya T."/>
            <person name="Hosaka K."/>
        </authorList>
    </citation>
    <scope>NUCLEOTIDE SEQUENCE</scope>
    <source>
        <strain evidence="2">MO-923</strain>
    </source>
</reference>
<feature type="compositionally biased region" description="Low complexity" evidence="1">
    <location>
        <begin position="744"/>
        <end position="769"/>
    </location>
</feature>
<protein>
    <submittedName>
        <fullName evidence="2">Uncharacterized protein</fullName>
    </submittedName>
</protein>
<feature type="compositionally biased region" description="Basic and acidic residues" evidence="1">
    <location>
        <begin position="693"/>
        <end position="704"/>
    </location>
</feature>
<feature type="compositionally biased region" description="Low complexity" evidence="1">
    <location>
        <begin position="467"/>
        <end position="495"/>
    </location>
</feature>
<feature type="compositionally biased region" description="Pro residues" evidence="1">
    <location>
        <begin position="1172"/>
        <end position="1184"/>
    </location>
</feature>
<keyword evidence="3" id="KW-1185">Reference proteome</keyword>
<evidence type="ECO:0000313" key="3">
    <source>
        <dbReference type="Proteomes" id="UP001050691"/>
    </source>
</evidence>